<organism evidence="1">
    <name type="scientific">Rhizophora mucronata</name>
    <name type="common">Asiatic mangrove</name>
    <dbReference type="NCBI Taxonomy" id="61149"/>
    <lineage>
        <taxon>Eukaryota</taxon>
        <taxon>Viridiplantae</taxon>
        <taxon>Streptophyta</taxon>
        <taxon>Embryophyta</taxon>
        <taxon>Tracheophyta</taxon>
        <taxon>Spermatophyta</taxon>
        <taxon>Magnoliopsida</taxon>
        <taxon>eudicotyledons</taxon>
        <taxon>Gunneridae</taxon>
        <taxon>Pentapetalae</taxon>
        <taxon>rosids</taxon>
        <taxon>fabids</taxon>
        <taxon>Malpighiales</taxon>
        <taxon>Rhizophoraceae</taxon>
        <taxon>Rhizophora</taxon>
    </lineage>
</organism>
<proteinExistence type="predicted"/>
<evidence type="ECO:0000313" key="1">
    <source>
        <dbReference type="EMBL" id="MBX66281.1"/>
    </source>
</evidence>
<accession>A0A2P2QH07</accession>
<sequence length="33" mass="3795">MICSCLLCGPDLMQRTTKNCLSVLQLFFKHRGH</sequence>
<dbReference type="EMBL" id="GGEC01085797">
    <property type="protein sequence ID" value="MBX66281.1"/>
    <property type="molecule type" value="Transcribed_RNA"/>
</dbReference>
<protein>
    <submittedName>
        <fullName evidence="1">Uncharacterized protein</fullName>
    </submittedName>
</protein>
<reference evidence="1" key="1">
    <citation type="submission" date="2018-02" db="EMBL/GenBank/DDBJ databases">
        <title>Rhizophora mucronata_Transcriptome.</title>
        <authorList>
            <person name="Meera S.P."/>
            <person name="Sreeshan A."/>
            <person name="Augustine A."/>
        </authorList>
    </citation>
    <scope>NUCLEOTIDE SEQUENCE</scope>
    <source>
        <tissue evidence="1">Leaf</tissue>
    </source>
</reference>
<name>A0A2P2QH07_RHIMU</name>
<dbReference type="AlphaFoldDB" id="A0A2P2QH07"/>